<dbReference type="Proteomes" id="UP001420932">
    <property type="component" value="Unassembled WGS sequence"/>
</dbReference>
<feature type="region of interest" description="Disordered" evidence="1">
    <location>
        <begin position="1"/>
        <end position="26"/>
    </location>
</feature>
<evidence type="ECO:0000256" key="1">
    <source>
        <dbReference type="SAM" id="MobiDB-lite"/>
    </source>
</evidence>
<dbReference type="EMBL" id="JBBNAF010000012">
    <property type="protein sequence ID" value="KAK9093442.1"/>
    <property type="molecule type" value="Genomic_DNA"/>
</dbReference>
<gene>
    <name evidence="2" type="ORF">Syun_028353</name>
</gene>
<reference evidence="2 3" key="1">
    <citation type="submission" date="2024-01" db="EMBL/GenBank/DDBJ databases">
        <title>Genome assemblies of Stephania.</title>
        <authorList>
            <person name="Yang L."/>
        </authorList>
    </citation>
    <scope>NUCLEOTIDE SEQUENCE [LARGE SCALE GENOMIC DNA]</scope>
    <source>
        <strain evidence="2">YNDBR</strain>
        <tissue evidence="2">Leaf</tissue>
    </source>
</reference>
<evidence type="ECO:0000313" key="3">
    <source>
        <dbReference type="Proteomes" id="UP001420932"/>
    </source>
</evidence>
<evidence type="ECO:0000313" key="2">
    <source>
        <dbReference type="EMBL" id="KAK9093442.1"/>
    </source>
</evidence>
<protein>
    <submittedName>
        <fullName evidence="2">Uncharacterized protein</fullName>
    </submittedName>
</protein>
<proteinExistence type="predicted"/>
<dbReference type="AlphaFoldDB" id="A0AAP0EKL6"/>
<comment type="caution">
    <text evidence="2">The sequence shown here is derived from an EMBL/GenBank/DDBJ whole genome shotgun (WGS) entry which is preliminary data.</text>
</comment>
<name>A0AAP0EKL6_9MAGN</name>
<accession>A0AAP0EKL6</accession>
<keyword evidence="3" id="KW-1185">Reference proteome</keyword>
<organism evidence="2 3">
    <name type="scientific">Stephania yunnanensis</name>
    <dbReference type="NCBI Taxonomy" id="152371"/>
    <lineage>
        <taxon>Eukaryota</taxon>
        <taxon>Viridiplantae</taxon>
        <taxon>Streptophyta</taxon>
        <taxon>Embryophyta</taxon>
        <taxon>Tracheophyta</taxon>
        <taxon>Spermatophyta</taxon>
        <taxon>Magnoliopsida</taxon>
        <taxon>Ranunculales</taxon>
        <taxon>Menispermaceae</taxon>
        <taxon>Menispermoideae</taxon>
        <taxon>Cissampelideae</taxon>
        <taxon>Stephania</taxon>
    </lineage>
</organism>
<sequence length="204" mass="23287">MQQRVAAIGRRGGVEQSLQRSRTGDRRRLPAAIVKIPQHEESQQFQQSTSLEDIVKQLIEGDEVTRVEDYWSETEKGREVFRIEPKIVIASNEEEDNEIKIDVISYKPEKPLIESKKGQPLVLVKPPTLPCTFIKPYKGVEVKKRSQIFYTVDTFMLDDHDATDSFVLEVPNELSNLKEGVHFSLPEHIDAPFVVDISKGEDIT</sequence>